<dbReference type="InterPro" id="IPR003690">
    <property type="entry name" value="MTERF"/>
</dbReference>
<organism evidence="4 5">
    <name type="scientific">Castilleja foliolosa</name>
    <dbReference type="NCBI Taxonomy" id="1961234"/>
    <lineage>
        <taxon>Eukaryota</taxon>
        <taxon>Viridiplantae</taxon>
        <taxon>Streptophyta</taxon>
        <taxon>Embryophyta</taxon>
        <taxon>Tracheophyta</taxon>
        <taxon>Spermatophyta</taxon>
        <taxon>Magnoliopsida</taxon>
        <taxon>eudicotyledons</taxon>
        <taxon>Gunneridae</taxon>
        <taxon>Pentapetalae</taxon>
        <taxon>asterids</taxon>
        <taxon>lamiids</taxon>
        <taxon>Lamiales</taxon>
        <taxon>Orobanchaceae</taxon>
        <taxon>Pedicularideae</taxon>
        <taxon>Castillejinae</taxon>
        <taxon>Castilleja</taxon>
    </lineage>
</organism>
<dbReference type="Pfam" id="PF02536">
    <property type="entry name" value="mTERF"/>
    <property type="match status" value="1"/>
</dbReference>
<keyword evidence="2" id="KW-0806">Transcription termination</keyword>
<keyword evidence="2" id="KW-0804">Transcription</keyword>
<name>A0ABD3DVG5_9LAMI</name>
<dbReference type="Gene3D" id="1.25.70.10">
    <property type="entry name" value="Transcription termination factor 3, mitochondrial"/>
    <property type="match status" value="1"/>
</dbReference>
<sequence length="124" mass="14386">MPILNGARPLRRWPHSGYVPPLLTADPYIDVYLIFDFLLHTVQLPFHEVRKSLIRCPRIPVSEPETQLRPTFQFLTELGFVGQSKLTSQTTLLLVSSVETTLMPKIVYLTELGFEYDDVRNMYF</sequence>
<dbReference type="SMART" id="SM00733">
    <property type="entry name" value="Mterf"/>
    <property type="match status" value="2"/>
</dbReference>
<gene>
    <name evidence="4" type="ORF">CASFOL_010154</name>
</gene>
<keyword evidence="5" id="KW-1185">Reference proteome</keyword>
<evidence type="ECO:0000313" key="5">
    <source>
        <dbReference type="Proteomes" id="UP001632038"/>
    </source>
</evidence>
<dbReference type="AlphaFoldDB" id="A0ABD3DVG5"/>
<comment type="caution">
    <text evidence="4">The sequence shown here is derived from an EMBL/GenBank/DDBJ whole genome shotgun (WGS) entry which is preliminary data.</text>
</comment>
<dbReference type="InterPro" id="IPR038538">
    <property type="entry name" value="MTERF_sf"/>
</dbReference>
<reference evidence="5" key="1">
    <citation type="journal article" date="2024" name="IScience">
        <title>Strigolactones Initiate the Formation of Haustorium-like Structures in Castilleja.</title>
        <authorList>
            <person name="Buerger M."/>
            <person name="Peterson D."/>
            <person name="Chory J."/>
        </authorList>
    </citation>
    <scope>NUCLEOTIDE SEQUENCE [LARGE SCALE GENOMIC DNA]</scope>
</reference>
<comment type="similarity">
    <text evidence="1">Belongs to the mTERF family.</text>
</comment>
<evidence type="ECO:0000256" key="2">
    <source>
        <dbReference type="ARBA" id="ARBA00022472"/>
    </source>
</evidence>
<evidence type="ECO:0000256" key="1">
    <source>
        <dbReference type="ARBA" id="ARBA00007692"/>
    </source>
</evidence>
<accession>A0ABD3DVG5</accession>
<keyword evidence="3" id="KW-0809">Transit peptide</keyword>
<keyword evidence="2" id="KW-0805">Transcription regulation</keyword>
<evidence type="ECO:0000256" key="3">
    <source>
        <dbReference type="ARBA" id="ARBA00022946"/>
    </source>
</evidence>
<evidence type="ECO:0000313" key="4">
    <source>
        <dbReference type="EMBL" id="KAL3644974.1"/>
    </source>
</evidence>
<dbReference type="EMBL" id="JAVIJP010000013">
    <property type="protein sequence ID" value="KAL3644974.1"/>
    <property type="molecule type" value="Genomic_DNA"/>
</dbReference>
<proteinExistence type="inferred from homology"/>
<dbReference type="Proteomes" id="UP001632038">
    <property type="component" value="Unassembled WGS sequence"/>
</dbReference>
<dbReference type="GO" id="GO:0006353">
    <property type="term" value="P:DNA-templated transcription termination"/>
    <property type="evidence" value="ECO:0007669"/>
    <property type="project" value="UniProtKB-KW"/>
</dbReference>
<protein>
    <submittedName>
        <fullName evidence="4">Uncharacterized protein</fullName>
    </submittedName>
</protein>